<dbReference type="EMBL" id="JAUJFI010000136">
    <property type="protein sequence ID" value="MDQ2105342.1"/>
    <property type="molecule type" value="Genomic_DNA"/>
</dbReference>
<sequence>MNTPNALTQPDPAAPAPERADTPYRCPICRQPLMVSASPSGLRCLQHGLFPLVDGILSFMPAWDRAFDRHWEGNRDASPAPAKERAARRFLTPLRTEAGGPPLRVLDAGCGDGVHVAVLKDQGWQIFGLDIAPAALTNARRRVGDGWTPIHGDVSALPFADATFDAAFSFGVLAYTPDPWAGLAELVRVTRPGGWIGVWFYPRRNDLPGRLLAAVRSVVVRLPPFLQARAADLIVPFLSVLPTISGVSLANATWRQCREVVLVNIAPDTLAFFSPAEVEARMIGSGLVAITRDEGAPITLWGRVPDARPDDKAEESPAAEPE</sequence>
<dbReference type="InterPro" id="IPR013216">
    <property type="entry name" value="Methyltransf_11"/>
</dbReference>
<gene>
    <name evidence="3" type="ORF">QSG27_21770</name>
</gene>
<organism evidence="3 4">
    <name type="scientific">Azospirillum isscasi</name>
    <dbReference type="NCBI Taxonomy" id="3053926"/>
    <lineage>
        <taxon>Bacteria</taxon>
        <taxon>Pseudomonadati</taxon>
        <taxon>Pseudomonadota</taxon>
        <taxon>Alphaproteobacteria</taxon>
        <taxon>Rhodospirillales</taxon>
        <taxon>Azospirillaceae</taxon>
        <taxon>Azospirillum</taxon>
    </lineage>
</organism>
<dbReference type="Proteomes" id="UP001227317">
    <property type="component" value="Unassembled WGS sequence"/>
</dbReference>
<dbReference type="CDD" id="cd02440">
    <property type="entry name" value="AdoMet_MTases"/>
    <property type="match status" value="1"/>
</dbReference>
<feature type="compositionally biased region" description="Basic and acidic residues" evidence="1">
    <location>
        <begin position="305"/>
        <end position="315"/>
    </location>
</feature>
<evidence type="ECO:0000259" key="2">
    <source>
        <dbReference type="Pfam" id="PF08241"/>
    </source>
</evidence>
<feature type="region of interest" description="Disordered" evidence="1">
    <location>
        <begin position="301"/>
        <end position="322"/>
    </location>
</feature>
<keyword evidence="3" id="KW-0489">Methyltransferase</keyword>
<keyword evidence="4" id="KW-1185">Reference proteome</keyword>
<evidence type="ECO:0000313" key="3">
    <source>
        <dbReference type="EMBL" id="MDQ2105342.1"/>
    </source>
</evidence>
<feature type="region of interest" description="Disordered" evidence="1">
    <location>
        <begin position="1"/>
        <end position="22"/>
    </location>
</feature>
<comment type="caution">
    <text evidence="3">The sequence shown here is derived from an EMBL/GenBank/DDBJ whole genome shotgun (WGS) entry which is preliminary data.</text>
</comment>
<dbReference type="SUPFAM" id="SSF53335">
    <property type="entry name" value="S-adenosyl-L-methionine-dependent methyltransferases"/>
    <property type="match status" value="1"/>
</dbReference>
<reference evidence="3 4" key="1">
    <citation type="submission" date="2023-06" db="EMBL/GenBank/DDBJ databases">
        <title>Azospirillum isscasensis sp.nov, a bacterium isolated from rhizosphere soil of rice.</title>
        <authorList>
            <person name="Wang H."/>
        </authorList>
    </citation>
    <scope>NUCLEOTIDE SEQUENCE [LARGE SCALE GENOMIC DNA]</scope>
    <source>
        <strain evidence="3 4">C340-1</strain>
    </source>
</reference>
<evidence type="ECO:0000256" key="1">
    <source>
        <dbReference type="SAM" id="MobiDB-lite"/>
    </source>
</evidence>
<proteinExistence type="predicted"/>
<dbReference type="Gene3D" id="3.40.50.150">
    <property type="entry name" value="Vaccinia Virus protein VP39"/>
    <property type="match status" value="1"/>
</dbReference>
<name>A0ABU0WM87_9PROT</name>
<feature type="domain" description="Methyltransferase type 11" evidence="2">
    <location>
        <begin position="106"/>
        <end position="196"/>
    </location>
</feature>
<dbReference type="PANTHER" id="PTHR43591">
    <property type="entry name" value="METHYLTRANSFERASE"/>
    <property type="match status" value="1"/>
</dbReference>
<dbReference type="Pfam" id="PF08241">
    <property type="entry name" value="Methyltransf_11"/>
    <property type="match status" value="1"/>
</dbReference>
<protein>
    <submittedName>
        <fullName evidence="3">Class I SAM-dependent methyltransferase</fullName>
    </submittedName>
</protein>
<dbReference type="GO" id="GO:0008168">
    <property type="term" value="F:methyltransferase activity"/>
    <property type="evidence" value="ECO:0007669"/>
    <property type="project" value="UniProtKB-KW"/>
</dbReference>
<dbReference type="RefSeq" id="WP_306709807.1">
    <property type="nucleotide sequence ID" value="NZ_JAUJFI010000136.1"/>
</dbReference>
<dbReference type="GO" id="GO:0032259">
    <property type="term" value="P:methylation"/>
    <property type="evidence" value="ECO:0007669"/>
    <property type="project" value="UniProtKB-KW"/>
</dbReference>
<evidence type="ECO:0000313" key="4">
    <source>
        <dbReference type="Proteomes" id="UP001227317"/>
    </source>
</evidence>
<dbReference type="InterPro" id="IPR029063">
    <property type="entry name" value="SAM-dependent_MTases_sf"/>
</dbReference>
<dbReference type="PANTHER" id="PTHR43591:SF24">
    <property type="entry name" value="2-METHOXY-6-POLYPRENYL-1,4-BENZOQUINOL METHYLASE, MITOCHONDRIAL"/>
    <property type="match status" value="1"/>
</dbReference>
<accession>A0ABU0WM87</accession>
<keyword evidence="3" id="KW-0808">Transferase</keyword>